<keyword evidence="3" id="KW-1185">Reference proteome</keyword>
<proteinExistence type="predicted"/>
<name>A0A0M8PB07_9EURO</name>
<evidence type="ECO:0000313" key="3">
    <source>
        <dbReference type="Proteomes" id="UP000037696"/>
    </source>
</evidence>
<gene>
    <name evidence="2" type="ORF">ACN38_g51</name>
</gene>
<accession>A0A0M8PB07</accession>
<reference evidence="2 3" key="1">
    <citation type="submission" date="2015-08" db="EMBL/GenBank/DDBJ databases">
        <title>Genome sequencing of Penicillium nordicum.</title>
        <authorList>
            <person name="Nguyen H.D."/>
            <person name="Seifert K.A."/>
        </authorList>
    </citation>
    <scope>NUCLEOTIDE SEQUENCE [LARGE SCALE GENOMIC DNA]</scope>
    <source>
        <strain evidence="2 3">DAOMC 185683</strain>
    </source>
</reference>
<dbReference type="Proteomes" id="UP000037696">
    <property type="component" value="Unassembled WGS sequence"/>
</dbReference>
<organism evidence="2 3">
    <name type="scientific">Penicillium nordicum</name>
    <dbReference type="NCBI Taxonomy" id="229535"/>
    <lineage>
        <taxon>Eukaryota</taxon>
        <taxon>Fungi</taxon>
        <taxon>Dikarya</taxon>
        <taxon>Ascomycota</taxon>
        <taxon>Pezizomycotina</taxon>
        <taxon>Eurotiomycetes</taxon>
        <taxon>Eurotiomycetidae</taxon>
        <taxon>Eurotiales</taxon>
        <taxon>Aspergillaceae</taxon>
        <taxon>Penicillium</taxon>
    </lineage>
</organism>
<evidence type="ECO:0000256" key="1">
    <source>
        <dbReference type="SAM" id="MobiDB-lite"/>
    </source>
</evidence>
<dbReference type="AlphaFoldDB" id="A0A0M8PB07"/>
<comment type="caution">
    <text evidence="2">The sequence shown here is derived from an EMBL/GenBank/DDBJ whole genome shotgun (WGS) entry which is preliminary data.</text>
</comment>
<protein>
    <submittedName>
        <fullName evidence="2">Uncharacterized protein</fullName>
    </submittedName>
</protein>
<sequence>MEESVSLKATVLRSHVSSAEKQIHCLSYRNVVWSLTSNNATLRSTRTKKLSLPFTGRSPQDLKEVTPSRRKPFTSLRFLRSKVEQRSRLSLSSRVEPVKVSARSLSRKWGQAEEERKKKPRTGGG</sequence>
<dbReference type="EMBL" id="LHQQ01000001">
    <property type="protein sequence ID" value="KOS48906.1"/>
    <property type="molecule type" value="Genomic_DNA"/>
</dbReference>
<dbReference type="OrthoDB" id="4337589at2759"/>
<evidence type="ECO:0000313" key="2">
    <source>
        <dbReference type="EMBL" id="KOS48906.1"/>
    </source>
</evidence>
<feature type="region of interest" description="Disordered" evidence="1">
    <location>
        <begin position="86"/>
        <end position="125"/>
    </location>
</feature>